<accession>A0AAX3BBF2</accession>
<feature type="transmembrane region" description="Helical" evidence="1">
    <location>
        <begin position="6"/>
        <end position="25"/>
    </location>
</feature>
<feature type="transmembrane region" description="Helical" evidence="1">
    <location>
        <begin position="37"/>
        <end position="55"/>
    </location>
</feature>
<keyword evidence="1" id="KW-0812">Transmembrane</keyword>
<evidence type="ECO:0000313" key="2">
    <source>
        <dbReference type="EMBL" id="URA09597.1"/>
    </source>
</evidence>
<gene>
    <name evidence="2" type="ORF">KDW03_08885</name>
</gene>
<name>A0AAX3BBF2_9SPIR</name>
<keyword evidence="1" id="KW-1133">Transmembrane helix</keyword>
<protein>
    <submittedName>
        <fullName evidence="2">EamA family transporter</fullName>
    </submittedName>
</protein>
<keyword evidence="1" id="KW-0472">Membrane</keyword>
<keyword evidence="3" id="KW-1185">Reference proteome</keyword>
<dbReference type="EMBL" id="CP073355">
    <property type="protein sequence ID" value="URA09597.1"/>
    <property type="molecule type" value="Genomic_DNA"/>
</dbReference>
<proteinExistence type="predicted"/>
<dbReference type="RefSeq" id="WP_271434732.1">
    <property type="nucleotide sequence ID" value="NZ_CP073355.1"/>
</dbReference>
<evidence type="ECO:0000256" key="1">
    <source>
        <dbReference type="SAM" id="Phobius"/>
    </source>
</evidence>
<organism evidence="2 3">
    <name type="scientific">Thermospira aquatica</name>
    <dbReference type="NCBI Taxonomy" id="2828656"/>
    <lineage>
        <taxon>Bacteria</taxon>
        <taxon>Pseudomonadati</taxon>
        <taxon>Spirochaetota</taxon>
        <taxon>Spirochaetia</taxon>
        <taxon>Brevinematales</taxon>
        <taxon>Thermospiraceae</taxon>
        <taxon>Thermospira</taxon>
    </lineage>
</organism>
<reference evidence="2" key="2">
    <citation type="submission" date="2022-06" db="EMBL/GenBank/DDBJ databases">
        <title>Thermospira aquatica gen. nov., sp. nov.</title>
        <authorList>
            <person name="Ben Ali Gam Z."/>
            <person name="Labat M."/>
        </authorList>
    </citation>
    <scope>NUCLEOTIDE SEQUENCE</scope>
    <source>
        <strain evidence="2">F1F22</strain>
    </source>
</reference>
<reference evidence="2" key="1">
    <citation type="submission" date="2021-04" db="EMBL/GenBank/DDBJ databases">
        <authorList>
            <person name="Postec A."/>
        </authorList>
    </citation>
    <scope>NUCLEOTIDE SEQUENCE</scope>
    <source>
        <strain evidence="2">F1F22</strain>
    </source>
</reference>
<dbReference type="Proteomes" id="UP001056539">
    <property type="component" value="Chromosome"/>
</dbReference>
<evidence type="ECO:0000313" key="3">
    <source>
        <dbReference type="Proteomes" id="UP001056539"/>
    </source>
</evidence>
<sequence length="90" mass="10412">MRYLGEAASLLASVGWAGSALFFEFSSRKIGSLYVNLWRLLWAFFLVLAVNLIFYPEFLRHVTPIDAVWLLLSGLVGFLWGIFFFFGRLW</sequence>
<dbReference type="AlphaFoldDB" id="A0AAX3BBF2"/>
<feature type="transmembrane region" description="Helical" evidence="1">
    <location>
        <begin position="67"/>
        <end position="86"/>
    </location>
</feature>
<dbReference type="KEGG" id="taqu:KDW03_08885"/>